<gene>
    <name evidence="1" type="ORF">K3F53_03885</name>
</gene>
<dbReference type="EMBL" id="CP080764">
    <property type="protein sequence ID" value="QYY44450.1"/>
    <property type="molecule type" value="Genomic_DNA"/>
</dbReference>
<reference evidence="1 2" key="1">
    <citation type="submission" date="2021-08" db="EMBL/GenBank/DDBJ databases">
        <title>Complete genome sequence of the strain Aneurinibacillus thermoaerophilus CCM 8960.</title>
        <authorList>
            <person name="Musilova J."/>
            <person name="Kourilova X."/>
            <person name="Pernicova I."/>
            <person name="Bezdicek M."/>
            <person name="Lengerova M."/>
            <person name="Obruca S."/>
            <person name="Sedlar K."/>
        </authorList>
    </citation>
    <scope>NUCLEOTIDE SEQUENCE [LARGE SCALE GENOMIC DNA]</scope>
    <source>
        <strain evidence="1 2">CCM 8960</strain>
    </source>
</reference>
<evidence type="ECO:0000313" key="1">
    <source>
        <dbReference type="EMBL" id="QYY44450.1"/>
    </source>
</evidence>
<sequence>MLLLLETPEMIYERVANRVKGEIPIEQGELFYIFAYPICQEIAEQQEQLQYMFIQGFPLWADGEFLDRHGEKEFIKLERLPGEDDESYRKRILTATREEEGNGRRRDYERWARDAGAGGAFAVEHARHENSIDVYITDYQGNPATPELCATVREKMESKRIAVHDLQVLPALTNAIHVEARLHLLPDAKPEEVDRLILERLTQYVQQTSLIRYHVINTLLFVPGVVDWESCTVNGGTDNIERPEGAINVVTWRRIE</sequence>
<protein>
    <submittedName>
        <fullName evidence="1">Baseplate J/gp47 family protein</fullName>
    </submittedName>
</protein>
<dbReference type="Proteomes" id="UP000826616">
    <property type="component" value="Chromosome"/>
</dbReference>
<accession>A0ABX8YGI3</accession>
<evidence type="ECO:0000313" key="2">
    <source>
        <dbReference type="Proteomes" id="UP000826616"/>
    </source>
</evidence>
<keyword evidence="2" id="KW-1185">Reference proteome</keyword>
<organism evidence="1 2">
    <name type="scientific">Aneurinibacillus thermoaerophilus</name>
    <dbReference type="NCBI Taxonomy" id="143495"/>
    <lineage>
        <taxon>Bacteria</taxon>
        <taxon>Bacillati</taxon>
        <taxon>Bacillota</taxon>
        <taxon>Bacilli</taxon>
        <taxon>Bacillales</taxon>
        <taxon>Paenibacillaceae</taxon>
        <taxon>Aneurinibacillus group</taxon>
        <taxon>Aneurinibacillus</taxon>
    </lineage>
</organism>
<name>A0ABX8YGI3_ANETH</name>
<proteinExistence type="predicted"/>